<dbReference type="Proteomes" id="UP000326671">
    <property type="component" value="Unassembled WGS sequence"/>
</dbReference>
<evidence type="ECO:0000256" key="3">
    <source>
        <dbReference type="ARBA" id="ARBA00022448"/>
    </source>
</evidence>
<evidence type="ECO:0000256" key="5">
    <source>
        <dbReference type="ARBA" id="ARBA00022692"/>
    </source>
</evidence>
<organism evidence="10 11">
    <name type="scientific">Niallia endozanthoxylica</name>
    <dbReference type="NCBI Taxonomy" id="2036016"/>
    <lineage>
        <taxon>Bacteria</taxon>
        <taxon>Bacillati</taxon>
        <taxon>Bacillota</taxon>
        <taxon>Bacilli</taxon>
        <taxon>Bacillales</taxon>
        <taxon>Bacillaceae</taxon>
        <taxon>Niallia</taxon>
    </lineage>
</organism>
<dbReference type="SUPFAM" id="SSF103473">
    <property type="entry name" value="MFS general substrate transporter"/>
    <property type="match status" value="1"/>
</dbReference>
<dbReference type="InterPro" id="IPR001958">
    <property type="entry name" value="Tet-R_TetA/multi-R_MdtG-like"/>
</dbReference>
<feature type="domain" description="Major facilitator superfamily (MFS) profile" evidence="9">
    <location>
        <begin position="29"/>
        <end position="417"/>
    </location>
</feature>
<dbReference type="RefSeq" id="WP_150439431.1">
    <property type="nucleotide sequence ID" value="NZ_VYKL01000015.1"/>
</dbReference>
<dbReference type="InterPro" id="IPR011701">
    <property type="entry name" value="MFS"/>
</dbReference>
<evidence type="ECO:0000313" key="11">
    <source>
        <dbReference type="Proteomes" id="UP000326671"/>
    </source>
</evidence>
<keyword evidence="4" id="KW-1003">Cell membrane</keyword>
<evidence type="ECO:0000259" key="9">
    <source>
        <dbReference type="PROSITE" id="PS50850"/>
    </source>
</evidence>
<evidence type="ECO:0000256" key="1">
    <source>
        <dbReference type="ARBA" id="ARBA00004651"/>
    </source>
</evidence>
<keyword evidence="6 8" id="KW-1133">Transmembrane helix</keyword>
<dbReference type="PROSITE" id="PS00216">
    <property type="entry name" value="SUGAR_TRANSPORT_1"/>
    <property type="match status" value="1"/>
</dbReference>
<feature type="transmembrane region" description="Helical" evidence="8">
    <location>
        <begin position="305"/>
        <end position="323"/>
    </location>
</feature>
<dbReference type="PANTHER" id="PTHR43124:SF3">
    <property type="entry name" value="CHLORAMPHENICOL EFFLUX PUMP RV0191"/>
    <property type="match status" value="1"/>
</dbReference>
<evidence type="ECO:0000256" key="4">
    <source>
        <dbReference type="ARBA" id="ARBA00022475"/>
    </source>
</evidence>
<accession>A0A5J5HTC5</accession>
<dbReference type="InterPro" id="IPR050189">
    <property type="entry name" value="MFS_Efflux_Transporters"/>
</dbReference>
<comment type="subcellular location">
    <subcellularLocation>
        <location evidence="1">Cell membrane</location>
        <topology evidence="1">Multi-pass membrane protein</topology>
    </subcellularLocation>
</comment>
<feature type="transmembrane region" description="Helical" evidence="8">
    <location>
        <begin position="121"/>
        <end position="147"/>
    </location>
</feature>
<evidence type="ECO:0000256" key="8">
    <source>
        <dbReference type="SAM" id="Phobius"/>
    </source>
</evidence>
<evidence type="ECO:0000256" key="7">
    <source>
        <dbReference type="ARBA" id="ARBA00023136"/>
    </source>
</evidence>
<dbReference type="OrthoDB" id="2986280at2"/>
<dbReference type="CDD" id="cd17474">
    <property type="entry name" value="MFS_YfmO_like"/>
    <property type="match status" value="1"/>
</dbReference>
<feature type="transmembrane region" description="Helical" evidence="8">
    <location>
        <begin position="237"/>
        <end position="259"/>
    </location>
</feature>
<keyword evidence="7 8" id="KW-0472">Membrane</keyword>
<feature type="transmembrane region" description="Helical" evidence="8">
    <location>
        <begin position="95"/>
        <end position="115"/>
    </location>
</feature>
<dbReference type="Pfam" id="PF07690">
    <property type="entry name" value="MFS_1"/>
    <property type="match status" value="1"/>
</dbReference>
<dbReference type="InterPro" id="IPR020846">
    <property type="entry name" value="MFS_dom"/>
</dbReference>
<comment type="caution">
    <text evidence="10">The sequence shown here is derived from an EMBL/GenBank/DDBJ whole genome shotgun (WGS) entry which is preliminary data.</text>
</comment>
<dbReference type="GO" id="GO:0022857">
    <property type="term" value="F:transmembrane transporter activity"/>
    <property type="evidence" value="ECO:0007669"/>
    <property type="project" value="InterPro"/>
</dbReference>
<dbReference type="InterPro" id="IPR036259">
    <property type="entry name" value="MFS_trans_sf"/>
</dbReference>
<dbReference type="InterPro" id="IPR005829">
    <property type="entry name" value="Sugar_transporter_CS"/>
</dbReference>
<dbReference type="GO" id="GO:0005886">
    <property type="term" value="C:plasma membrane"/>
    <property type="evidence" value="ECO:0007669"/>
    <property type="project" value="UniProtKB-SubCell"/>
</dbReference>
<feature type="transmembrane region" description="Helical" evidence="8">
    <location>
        <begin position="28"/>
        <end position="51"/>
    </location>
</feature>
<feature type="transmembrane region" description="Helical" evidence="8">
    <location>
        <begin position="63"/>
        <end position="83"/>
    </location>
</feature>
<dbReference type="PANTHER" id="PTHR43124">
    <property type="entry name" value="PURINE EFFLUX PUMP PBUE"/>
    <property type="match status" value="1"/>
</dbReference>
<dbReference type="AlphaFoldDB" id="A0A5J5HTC5"/>
<keyword evidence="3" id="KW-0813">Transport</keyword>
<reference evidence="10 11" key="1">
    <citation type="submission" date="2019-09" db="EMBL/GenBank/DDBJ databases">
        <title>Whole genome sequences of isolates from the Mars Exploration Rovers.</title>
        <authorList>
            <person name="Seuylemezian A."/>
            <person name="Vaishampayan P."/>
        </authorList>
    </citation>
    <scope>NUCLEOTIDE SEQUENCE [LARGE SCALE GENOMIC DNA]</scope>
    <source>
        <strain evidence="10 11">MER_TA_151</strain>
    </source>
</reference>
<dbReference type="PRINTS" id="PR01035">
    <property type="entry name" value="TCRTETA"/>
</dbReference>
<dbReference type="EMBL" id="VYKL01000015">
    <property type="protein sequence ID" value="KAA9025776.1"/>
    <property type="molecule type" value="Genomic_DNA"/>
</dbReference>
<feature type="transmembrane region" description="Helical" evidence="8">
    <location>
        <begin position="329"/>
        <end position="354"/>
    </location>
</feature>
<feature type="transmembrane region" description="Helical" evidence="8">
    <location>
        <begin position="193"/>
        <end position="211"/>
    </location>
</feature>
<sequence>MDHVEELLSMDLKQSIKKKDRGAHKHKWAVLSMSSIPLIMTLGNSMFIPVLPTMEKKLAISSFQSSMIITVYSIVAIILIPLAGYLSDHIGRKKVIIPSLFIAGIGGFISGWAAWKMADAYWLILVGRAMQGVGAAGASPIVMPLVGDMFKNEKDVSSTLGIIETSNTFGKVLSPILGALLAGISWYLPFFSIPVFCVFSTLLMIFFVKAPKSQEKPIPFKQFFRNIKKTFTHNGKWLNAIFLIGAILMFVLFGVLFYLSEMLETSYDITGVKKGLVLAIPLGALCLTSFITGKIIKENKVLMKWIIFSGSILLGISVIVLSFSHMLWFLISLFLFCGIGIGSVLPCLDALITVGIEKEHRGTITAIYNSMRFIGVAAGPPVLAILMDKTGHLLFYILCGCSLLAACATFMAIKPDKEEPAHS</sequence>
<proteinExistence type="inferred from homology"/>
<dbReference type="PROSITE" id="PS50850">
    <property type="entry name" value="MFS"/>
    <property type="match status" value="1"/>
</dbReference>
<dbReference type="Gene3D" id="1.20.1250.20">
    <property type="entry name" value="MFS general substrate transporter like domains"/>
    <property type="match status" value="1"/>
</dbReference>
<keyword evidence="11" id="KW-1185">Reference proteome</keyword>
<evidence type="ECO:0000256" key="2">
    <source>
        <dbReference type="ARBA" id="ARBA00007520"/>
    </source>
</evidence>
<name>A0A5J5HTC5_9BACI</name>
<gene>
    <name evidence="10" type="ORF">F4V44_07765</name>
</gene>
<comment type="similarity">
    <text evidence="2">Belongs to the major facilitator superfamily. TCR/Tet family.</text>
</comment>
<keyword evidence="5 8" id="KW-0812">Transmembrane</keyword>
<evidence type="ECO:0000313" key="10">
    <source>
        <dbReference type="EMBL" id="KAA9025776.1"/>
    </source>
</evidence>
<protein>
    <submittedName>
        <fullName evidence="10">MFS transporter</fullName>
    </submittedName>
</protein>
<feature type="transmembrane region" description="Helical" evidence="8">
    <location>
        <begin position="275"/>
        <end position="293"/>
    </location>
</feature>
<feature type="transmembrane region" description="Helical" evidence="8">
    <location>
        <begin position="393"/>
        <end position="413"/>
    </location>
</feature>
<evidence type="ECO:0000256" key="6">
    <source>
        <dbReference type="ARBA" id="ARBA00022989"/>
    </source>
</evidence>